<evidence type="ECO:0000313" key="2">
    <source>
        <dbReference type="EMBL" id="ABE50751.1"/>
    </source>
</evidence>
<dbReference type="EC" id="3.2.2.-" evidence="2"/>
<dbReference type="KEGG" id="mfa:Mfla_2486"/>
<keyword evidence="2" id="KW-0378">Hydrolase</keyword>
<dbReference type="SMART" id="SM00986">
    <property type="entry name" value="UDG"/>
    <property type="match status" value="1"/>
</dbReference>
<dbReference type="NCBIfam" id="TIGR04274">
    <property type="entry name" value="hypoxanDNAglyco"/>
    <property type="match status" value="1"/>
</dbReference>
<dbReference type="InterPro" id="IPR036895">
    <property type="entry name" value="Uracil-DNA_glycosylase-like_sf"/>
</dbReference>
<keyword evidence="3" id="KW-1185">Reference proteome</keyword>
<organism evidence="2 3">
    <name type="scientific">Methylobacillus flagellatus (strain ATCC 51484 / DSM 6875 / VKM B-1610 / KT)</name>
    <dbReference type="NCBI Taxonomy" id="265072"/>
    <lineage>
        <taxon>Bacteria</taxon>
        <taxon>Pseudomonadati</taxon>
        <taxon>Pseudomonadota</taxon>
        <taxon>Betaproteobacteria</taxon>
        <taxon>Nitrosomonadales</taxon>
        <taxon>Methylophilaceae</taxon>
        <taxon>Methylobacillus</taxon>
    </lineage>
</organism>
<dbReference type="CDD" id="cd10032">
    <property type="entry name" value="UDG-F6_HDG"/>
    <property type="match status" value="1"/>
</dbReference>
<accession>Q1GYD6</accession>
<dbReference type="STRING" id="265072.Mfla_2486"/>
<dbReference type="Proteomes" id="UP000002440">
    <property type="component" value="Chromosome"/>
</dbReference>
<dbReference type="AlphaFoldDB" id="Q1GYD6"/>
<dbReference type="SMART" id="SM00987">
    <property type="entry name" value="UreE_C"/>
    <property type="match status" value="1"/>
</dbReference>
<dbReference type="GO" id="GO:0016798">
    <property type="term" value="F:hydrolase activity, acting on glycosyl bonds"/>
    <property type="evidence" value="ECO:0007669"/>
    <property type="project" value="UniProtKB-KW"/>
</dbReference>
<evidence type="ECO:0000313" key="3">
    <source>
        <dbReference type="Proteomes" id="UP000002440"/>
    </source>
</evidence>
<name>Q1GYD6_METFK</name>
<dbReference type="OrthoDB" id="9799921at2"/>
<keyword evidence="2" id="KW-0326">Glycosidase</keyword>
<reference evidence="2 3" key="1">
    <citation type="submission" date="2006-03" db="EMBL/GenBank/DDBJ databases">
        <title>Complete sequence of Methylobacillus flagellatus KT.</title>
        <authorList>
            <consortium name="US DOE Joint Genome Institute"/>
            <person name="Copeland A."/>
            <person name="Lucas S."/>
            <person name="Lapidus A."/>
            <person name="Barry K."/>
            <person name="Detter J.C."/>
            <person name="Glavina del Rio T."/>
            <person name="Hammon N."/>
            <person name="Israni S."/>
            <person name="Dalin E."/>
            <person name="Tice H."/>
            <person name="Pitluck S."/>
            <person name="Brettin T."/>
            <person name="Bruce D."/>
            <person name="Han C."/>
            <person name="Tapia R."/>
            <person name="Saunders E."/>
            <person name="Gilna P."/>
            <person name="Schmutz J."/>
            <person name="Larimer F."/>
            <person name="Land M."/>
            <person name="Kyrpides N."/>
            <person name="Anderson I."/>
            <person name="Richardson P."/>
        </authorList>
    </citation>
    <scope>NUCLEOTIDE SEQUENCE [LARGE SCALE GENOMIC DNA]</scope>
    <source>
        <strain evidence="3">KT / ATCC 51484 / DSM 6875</strain>
    </source>
</reference>
<dbReference type="InterPro" id="IPR005122">
    <property type="entry name" value="Uracil-DNA_glycosylase-like"/>
</dbReference>
<dbReference type="eggNOG" id="COG3663">
    <property type="taxonomic scope" value="Bacteria"/>
</dbReference>
<dbReference type="RefSeq" id="WP_011480704.1">
    <property type="nucleotide sequence ID" value="NC_007947.1"/>
</dbReference>
<gene>
    <name evidence="2" type="ordered locus">Mfla_2486</name>
</gene>
<dbReference type="Pfam" id="PF03167">
    <property type="entry name" value="UDG"/>
    <property type="match status" value="1"/>
</dbReference>
<proteinExistence type="predicted"/>
<evidence type="ECO:0000259" key="1">
    <source>
        <dbReference type="SMART" id="SM00986"/>
    </source>
</evidence>
<dbReference type="HOGENOM" id="CLU_094865_1_0_4"/>
<protein>
    <submittedName>
        <fullName evidence="2">G/U mismatch-specific uracil-DNA glycosylase</fullName>
        <ecNumber evidence="2">3.2.2.-</ecNumber>
    </submittedName>
</protein>
<feature type="domain" description="Uracil-DNA glycosylase-like" evidence="1">
    <location>
        <begin position="12"/>
        <end position="169"/>
    </location>
</feature>
<dbReference type="InterPro" id="IPR026353">
    <property type="entry name" value="Hypoxan-DNA_Glyclase"/>
</dbReference>
<dbReference type="SUPFAM" id="SSF52141">
    <property type="entry name" value="Uracil-DNA glycosylase-like"/>
    <property type="match status" value="1"/>
</dbReference>
<dbReference type="Gene3D" id="3.40.470.10">
    <property type="entry name" value="Uracil-DNA glycosylase-like domain"/>
    <property type="match status" value="1"/>
</dbReference>
<dbReference type="EMBL" id="CP000284">
    <property type="protein sequence ID" value="ABE50751.1"/>
    <property type="molecule type" value="Genomic_DNA"/>
</dbReference>
<sequence>MPQQHMLVHSFPPAITPGCRVLILGSMPGKRSLEMQAYYAHPQNLFWPFITHLFNIPPESGYQERLRLLNQQHIGIWDVLKECVRTSSLDGDIEETSIVANDFSALFMQFPHIRHIFFNGSKAEQAFRRHVLKRQIIPAHLHYHKLPSTSPANASIKKEHKLAQWQQIISAIDG</sequence>